<reference evidence="1 2" key="1">
    <citation type="submission" date="2020-09" db="EMBL/GenBank/DDBJ databases">
        <title>De no assembly of potato wild relative species, Solanum commersonii.</title>
        <authorList>
            <person name="Cho K."/>
        </authorList>
    </citation>
    <scope>NUCLEOTIDE SEQUENCE [LARGE SCALE GENOMIC DNA]</scope>
    <source>
        <strain evidence="1">LZ3.2</strain>
        <tissue evidence="1">Leaf</tissue>
    </source>
</reference>
<sequence length="64" mass="7522">MKQNHVDALQLEFTRKIKLISEQIAIDICVDHPCAFWNRIKHIVILPYEDDFSENDIPTKSRPS</sequence>
<evidence type="ECO:0000313" key="1">
    <source>
        <dbReference type="EMBL" id="KAG5590209.1"/>
    </source>
</evidence>
<accession>A0A9J5XPR9</accession>
<keyword evidence="2" id="KW-1185">Reference proteome</keyword>
<evidence type="ECO:0000313" key="2">
    <source>
        <dbReference type="Proteomes" id="UP000824120"/>
    </source>
</evidence>
<gene>
    <name evidence="1" type="ORF">H5410_040723</name>
</gene>
<name>A0A9J5XPR9_SOLCO</name>
<organism evidence="1 2">
    <name type="scientific">Solanum commersonii</name>
    <name type="common">Commerson's wild potato</name>
    <name type="synonym">Commerson's nightshade</name>
    <dbReference type="NCBI Taxonomy" id="4109"/>
    <lineage>
        <taxon>Eukaryota</taxon>
        <taxon>Viridiplantae</taxon>
        <taxon>Streptophyta</taxon>
        <taxon>Embryophyta</taxon>
        <taxon>Tracheophyta</taxon>
        <taxon>Spermatophyta</taxon>
        <taxon>Magnoliopsida</taxon>
        <taxon>eudicotyledons</taxon>
        <taxon>Gunneridae</taxon>
        <taxon>Pentapetalae</taxon>
        <taxon>asterids</taxon>
        <taxon>lamiids</taxon>
        <taxon>Solanales</taxon>
        <taxon>Solanaceae</taxon>
        <taxon>Solanoideae</taxon>
        <taxon>Solaneae</taxon>
        <taxon>Solanum</taxon>
    </lineage>
</organism>
<comment type="caution">
    <text evidence="1">The sequence shown here is derived from an EMBL/GenBank/DDBJ whole genome shotgun (WGS) entry which is preliminary data.</text>
</comment>
<protein>
    <submittedName>
        <fullName evidence="1">Uncharacterized protein</fullName>
    </submittedName>
</protein>
<dbReference type="EMBL" id="JACXVP010000008">
    <property type="protein sequence ID" value="KAG5590209.1"/>
    <property type="molecule type" value="Genomic_DNA"/>
</dbReference>
<proteinExistence type="predicted"/>
<dbReference type="Proteomes" id="UP000824120">
    <property type="component" value="Chromosome 8"/>
</dbReference>
<dbReference type="AlphaFoldDB" id="A0A9J5XPR9"/>